<reference evidence="1 2" key="1">
    <citation type="submission" date="2019-09" db="EMBL/GenBank/DDBJ databases">
        <title>Draft genome sequencing and comparative genomics of hatchery-associated Vibrios.</title>
        <authorList>
            <person name="Kehlet-Delgado H."/>
            <person name="Mueller R.S."/>
        </authorList>
    </citation>
    <scope>NUCLEOTIDE SEQUENCE [LARGE SCALE GENOMIC DNA]</scope>
    <source>
        <strain evidence="1 2">00-90-10</strain>
    </source>
</reference>
<gene>
    <name evidence="1" type="ORF">F0245_09820</name>
</gene>
<protein>
    <submittedName>
        <fullName evidence="1">Uncharacterized protein</fullName>
    </submittedName>
</protein>
<dbReference type="Proteomes" id="UP000525336">
    <property type="component" value="Unassembled WGS sequence"/>
</dbReference>
<proteinExistence type="predicted"/>
<dbReference type="EMBL" id="VTXW01000007">
    <property type="protein sequence ID" value="NOH33658.1"/>
    <property type="molecule type" value="Genomic_DNA"/>
</dbReference>
<dbReference type="AlphaFoldDB" id="A0A7Y3YP13"/>
<organism evidence="1 2">
    <name type="scientific">Vibrio chagasii</name>
    <dbReference type="NCBI Taxonomy" id="170679"/>
    <lineage>
        <taxon>Bacteria</taxon>
        <taxon>Pseudomonadati</taxon>
        <taxon>Pseudomonadota</taxon>
        <taxon>Gammaproteobacteria</taxon>
        <taxon>Vibrionales</taxon>
        <taxon>Vibrionaceae</taxon>
        <taxon>Vibrio</taxon>
    </lineage>
</organism>
<evidence type="ECO:0000313" key="1">
    <source>
        <dbReference type="EMBL" id="NOH33658.1"/>
    </source>
</evidence>
<name>A0A7Y3YP13_9VIBR</name>
<sequence length="125" mass="14472">MSKASFESKLINTLCEKDRYKSLIKINVFNKCVRADVLSNSDRECYTQEYRWFESVFESSYKSLSLLETIMINTFNPSSLQEVDSDVKQKVKEIIKELSAKIIVEIESNNDTGEVLDIEMLKKPT</sequence>
<comment type="caution">
    <text evidence="1">The sequence shown here is derived from an EMBL/GenBank/DDBJ whole genome shotgun (WGS) entry which is preliminary data.</text>
</comment>
<evidence type="ECO:0000313" key="2">
    <source>
        <dbReference type="Proteomes" id="UP000525336"/>
    </source>
</evidence>
<accession>A0A7Y3YP13</accession>